<gene>
    <name evidence="5" type="ORF">H8E23_05330</name>
</gene>
<protein>
    <submittedName>
        <fullName evidence="5">Heparinase II/III-family protein</fullName>
    </submittedName>
</protein>
<accession>A0A8J6NR54</accession>
<dbReference type="AlphaFoldDB" id="A0A8J6NR54"/>
<name>A0A8J6NR54_9BACT</name>
<dbReference type="Proteomes" id="UP000603434">
    <property type="component" value="Unassembled WGS sequence"/>
</dbReference>
<dbReference type="Pfam" id="PF07940">
    <property type="entry name" value="Hepar_II_III_C"/>
    <property type="match status" value="1"/>
</dbReference>
<evidence type="ECO:0000256" key="3">
    <source>
        <dbReference type="ARBA" id="ARBA00023239"/>
    </source>
</evidence>
<dbReference type="GO" id="GO:0016829">
    <property type="term" value="F:lyase activity"/>
    <property type="evidence" value="ECO:0007669"/>
    <property type="project" value="UniProtKB-KW"/>
</dbReference>
<evidence type="ECO:0000256" key="1">
    <source>
        <dbReference type="ARBA" id="ARBA00022729"/>
    </source>
</evidence>
<keyword evidence="1" id="KW-0732">Signal</keyword>
<evidence type="ECO:0000313" key="6">
    <source>
        <dbReference type="Proteomes" id="UP000603434"/>
    </source>
</evidence>
<dbReference type="InterPro" id="IPR012480">
    <property type="entry name" value="Hepar_II_III_C"/>
</dbReference>
<evidence type="ECO:0000259" key="4">
    <source>
        <dbReference type="Pfam" id="PF07940"/>
    </source>
</evidence>
<dbReference type="PANTHER" id="PTHR39210:SF1">
    <property type="entry name" value="HEPARIN-SULFATE LYASE"/>
    <property type="match status" value="1"/>
</dbReference>
<feature type="domain" description="Heparinase II/III-like C-terminal" evidence="4">
    <location>
        <begin position="8"/>
        <end position="246"/>
    </location>
</feature>
<reference evidence="5 6" key="1">
    <citation type="submission" date="2020-08" db="EMBL/GenBank/DDBJ databases">
        <title>Bridging the membrane lipid divide: bacteria of the FCB group superphylum have the potential to synthesize archaeal ether lipids.</title>
        <authorList>
            <person name="Villanueva L."/>
            <person name="Von Meijenfeldt F.A.B."/>
            <person name="Westbye A.B."/>
            <person name="Yadav S."/>
            <person name="Hopmans E.C."/>
            <person name="Dutilh B.E."/>
            <person name="Sinninghe Damste J.S."/>
        </authorList>
    </citation>
    <scope>NUCLEOTIDE SEQUENCE [LARGE SCALE GENOMIC DNA]</scope>
    <source>
        <strain evidence="5">NIOZ-UU30</strain>
    </source>
</reference>
<dbReference type="EMBL" id="JACNJH010000108">
    <property type="protein sequence ID" value="MBC8360799.1"/>
    <property type="molecule type" value="Genomic_DNA"/>
</dbReference>
<comment type="caution">
    <text evidence="5">The sequence shown here is derived from an EMBL/GenBank/DDBJ whole genome shotgun (WGS) entry which is preliminary data.</text>
</comment>
<sequence>MIKKSSLNSVALPDGGIYVMRSEHIYLLAACQPIGINGVGAHKHNDWLSFELCVDDQPIIIDPGTFCYTGNMEMRRLFRSTKYHNTVVVDGREQIEIHNSMFGLTSPHGDVRVLRWESEETHDLLEAEHTGYTRLAEPVTHRRQFLLNKRKNEVEITDTFIGDGEHSFAWYYHLDVGLQSENEVRKIFILQDRKIVLEIEAPDFEIIQRKERGWVSKAYNRRESAEIVCFEGIAVLSSNPSFTQRISINDDFLGDEKE</sequence>
<keyword evidence="3" id="KW-0456">Lyase</keyword>
<evidence type="ECO:0000313" key="5">
    <source>
        <dbReference type="EMBL" id="MBC8360799.1"/>
    </source>
</evidence>
<proteinExistence type="predicted"/>
<organism evidence="5 6">
    <name type="scientific">Candidatus Desulfatibia profunda</name>
    <dbReference type="NCBI Taxonomy" id="2841695"/>
    <lineage>
        <taxon>Bacteria</taxon>
        <taxon>Pseudomonadati</taxon>
        <taxon>Thermodesulfobacteriota</taxon>
        <taxon>Desulfobacteria</taxon>
        <taxon>Desulfobacterales</taxon>
        <taxon>Desulfobacterales incertae sedis</taxon>
        <taxon>Candidatus Desulfatibia</taxon>
    </lineage>
</organism>
<keyword evidence="2" id="KW-0574">Periplasm</keyword>
<evidence type="ECO:0000256" key="2">
    <source>
        <dbReference type="ARBA" id="ARBA00022764"/>
    </source>
</evidence>
<dbReference type="Gene3D" id="2.70.98.70">
    <property type="match status" value="1"/>
</dbReference>
<dbReference type="PANTHER" id="PTHR39210">
    <property type="entry name" value="HEPARIN-SULFATE LYASE"/>
    <property type="match status" value="1"/>
</dbReference>